<dbReference type="Proteomes" id="UP000271426">
    <property type="component" value="Chromosome"/>
</dbReference>
<organism evidence="1 2">
    <name type="scientific">Corynebacterium pseudopelargi</name>
    <dbReference type="NCBI Taxonomy" id="2080757"/>
    <lineage>
        <taxon>Bacteria</taxon>
        <taxon>Bacillati</taxon>
        <taxon>Actinomycetota</taxon>
        <taxon>Actinomycetes</taxon>
        <taxon>Mycobacteriales</taxon>
        <taxon>Corynebacteriaceae</taxon>
        <taxon>Corynebacterium</taxon>
    </lineage>
</organism>
<name>A0A3G6IV10_9CORY</name>
<accession>A0A3G6IV10</accession>
<gene>
    <name evidence="1" type="ORF">CPPEL_07505</name>
</gene>
<protein>
    <submittedName>
        <fullName evidence="1">Uncharacterized protein</fullName>
    </submittedName>
</protein>
<dbReference type="EMBL" id="CP033898">
    <property type="protein sequence ID" value="AZA09611.1"/>
    <property type="molecule type" value="Genomic_DNA"/>
</dbReference>
<reference evidence="1 2" key="1">
    <citation type="submission" date="2018-11" db="EMBL/GenBank/DDBJ databases">
        <authorList>
            <person name="Kleinhagauer T."/>
            <person name="Glaeser S.P."/>
            <person name="Spergser J."/>
            <person name="Ruckert C."/>
            <person name="Kaempfer P."/>
            <person name="Busse H.-J."/>
        </authorList>
    </citation>
    <scope>NUCLEOTIDE SEQUENCE [LARGE SCALE GENOMIC DNA]</scope>
    <source>
        <strain evidence="1 2">812CH</strain>
    </source>
</reference>
<keyword evidence="2" id="KW-1185">Reference proteome</keyword>
<sequence length="70" mass="7729">MLDCIHEASFVEKIKWKTWAGEQAVGSGTFVNEDCGDRTCDKPQRSKVTVMLSDPVETPEGIVFSSATTY</sequence>
<evidence type="ECO:0000313" key="1">
    <source>
        <dbReference type="EMBL" id="AZA09611.1"/>
    </source>
</evidence>
<dbReference type="KEGG" id="cpso:CPPEL_07505"/>
<evidence type="ECO:0000313" key="2">
    <source>
        <dbReference type="Proteomes" id="UP000271426"/>
    </source>
</evidence>
<dbReference type="AlphaFoldDB" id="A0A3G6IV10"/>
<proteinExistence type="predicted"/>